<evidence type="ECO:0000256" key="4">
    <source>
        <dbReference type="ARBA" id="ARBA00022989"/>
    </source>
</evidence>
<evidence type="ECO:0000313" key="7">
    <source>
        <dbReference type="EMBL" id="OAD20508.1"/>
    </source>
</evidence>
<feature type="transmembrane region" description="Helical" evidence="6">
    <location>
        <begin position="175"/>
        <end position="194"/>
    </location>
</feature>
<dbReference type="PANTHER" id="PTHR43483:SF3">
    <property type="entry name" value="MEMBRANE TRANSPORTER PROTEIN HI_0806-RELATED"/>
    <property type="match status" value="1"/>
</dbReference>
<evidence type="ECO:0000313" key="8">
    <source>
        <dbReference type="Proteomes" id="UP000076962"/>
    </source>
</evidence>
<evidence type="ECO:0000256" key="5">
    <source>
        <dbReference type="ARBA" id="ARBA00023136"/>
    </source>
</evidence>
<keyword evidence="3 6" id="KW-0812">Transmembrane</keyword>
<comment type="subcellular location">
    <subcellularLocation>
        <location evidence="6">Cell membrane</location>
        <topology evidence="6">Multi-pass membrane protein</topology>
    </subcellularLocation>
    <subcellularLocation>
        <location evidence="1">Membrane</location>
        <topology evidence="1">Multi-pass membrane protein</topology>
    </subcellularLocation>
</comment>
<comment type="caution">
    <text evidence="7">The sequence shown here is derived from an EMBL/GenBank/DDBJ whole genome shotgun (WGS) entry which is preliminary data.</text>
</comment>
<protein>
    <recommendedName>
        <fullName evidence="6">Probable membrane transporter protein</fullName>
    </recommendedName>
</protein>
<proteinExistence type="inferred from homology"/>
<feature type="transmembrane region" description="Helical" evidence="6">
    <location>
        <begin position="49"/>
        <end position="68"/>
    </location>
</feature>
<organism evidence="7 8">
    <name type="scientific">Candidatus Thiomargarita nelsonii</name>
    <dbReference type="NCBI Taxonomy" id="1003181"/>
    <lineage>
        <taxon>Bacteria</taxon>
        <taxon>Pseudomonadati</taxon>
        <taxon>Pseudomonadota</taxon>
        <taxon>Gammaproteobacteria</taxon>
        <taxon>Thiotrichales</taxon>
        <taxon>Thiotrichaceae</taxon>
        <taxon>Thiomargarita</taxon>
    </lineage>
</organism>
<keyword evidence="8" id="KW-1185">Reference proteome</keyword>
<keyword evidence="6" id="KW-1003">Cell membrane</keyword>
<reference evidence="7 8" key="1">
    <citation type="submission" date="2016-05" db="EMBL/GenBank/DDBJ databases">
        <title>Single-cell genome of chain-forming Candidatus Thiomargarita nelsonii and comparison to other large sulfur-oxidizing bacteria.</title>
        <authorList>
            <person name="Winkel M."/>
            <person name="Salman V."/>
            <person name="Woyke T."/>
            <person name="Schulz-Vogt H."/>
            <person name="Richter M."/>
            <person name="Flood B."/>
            <person name="Bailey J."/>
            <person name="Amann R."/>
            <person name="Mussmann M."/>
        </authorList>
    </citation>
    <scope>NUCLEOTIDE SEQUENCE [LARGE SCALE GENOMIC DNA]</scope>
    <source>
        <strain evidence="7 8">THI036</strain>
    </source>
</reference>
<dbReference type="Proteomes" id="UP000076962">
    <property type="component" value="Unassembled WGS sequence"/>
</dbReference>
<keyword evidence="4 6" id="KW-1133">Transmembrane helix</keyword>
<dbReference type="InterPro" id="IPR002781">
    <property type="entry name" value="TM_pro_TauE-like"/>
</dbReference>
<accession>A0A176RXT3</accession>
<dbReference type="PATRIC" id="fig|1003181.4.peg.4997"/>
<dbReference type="Pfam" id="PF01925">
    <property type="entry name" value="TauE"/>
    <property type="match status" value="1"/>
</dbReference>
<gene>
    <name evidence="7" type="ORF">THIOM_003785</name>
</gene>
<name>A0A176RXT3_9GAMM</name>
<feature type="transmembrane region" description="Helical" evidence="6">
    <location>
        <begin position="7"/>
        <end position="37"/>
    </location>
</feature>
<feature type="transmembrane region" description="Helical" evidence="6">
    <location>
        <begin position="75"/>
        <end position="97"/>
    </location>
</feature>
<sequence length="195" mass="19961">MIEIFSLLLVGVIAGTLAGLLGVGGGIIIVPSLVWIFHTQLPASSLMHIAIGTSLATIMITSISSIIAHHRRGAVLWSIVWQLSPGIIVGAFVGAIIADALPTEILRKIFAIFILLVSAQLGLLAPPPSHRQLPGKLGLSIAGTVIGKISALVGIGGGSLTVPFLVWCNIPIRNAVATSAACGFPIAVSGMIGLD</sequence>
<dbReference type="AlphaFoldDB" id="A0A176RXT3"/>
<evidence type="ECO:0000256" key="6">
    <source>
        <dbReference type="RuleBase" id="RU363041"/>
    </source>
</evidence>
<keyword evidence="5 6" id="KW-0472">Membrane</keyword>
<dbReference type="PANTHER" id="PTHR43483">
    <property type="entry name" value="MEMBRANE TRANSPORTER PROTEIN HI_0806-RELATED"/>
    <property type="match status" value="1"/>
</dbReference>
<dbReference type="EMBL" id="LUTY01002319">
    <property type="protein sequence ID" value="OAD20508.1"/>
    <property type="molecule type" value="Genomic_DNA"/>
</dbReference>
<evidence type="ECO:0000256" key="2">
    <source>
        <dbReference type="ARBA" id="ARBA00009142"/>
    </source>
</evidence>
<evidence type="ECO:0000256" key="3">
    <source>
        <dbReference type="ARBA" id="ARBA00022692"/>
    </source>
</evidence>
<dbReference type="GO" id="GO:0005886">
    <property type="term" value="C:plasma membrane"/>
    <property type="evidence" value="ECO:0007669"/>
    <property type="project" value="UniProtKB-SubCell"/>
</dbReference>
<comment type="similarity">
    <text evidence="2 6">Belongs to the 4-toluene sulfonate uptake permease (TSUP) (TC 2.A.102) family.</text>
</comment>
<evidence type="ECO:0000256" key="1">
    <source>
        <dbReference type="ARBA" id="ARBA00004141"/>
    </source>
</evidence>